<dbReference type="AlphaFoldDB" id="A0A6J6XKR8"/>
<organism evidence="1">
    <name type="scientific">freshwater metagenome</name>
    <dbReference type="NCBI Taxonomy" id="449393"/>
    <lineage>
        <taxon>unclassified sequences</taxon>
        <taxon>metagenomes</taxon>
        <taxon>ecological metagenomes</taxon>
    </lineage>
</organism>
<proteinExistence type="predicted"/>
<name>A0A6J6XKR8_9ZZZZ</name>
<sequence>MTKHMATLVGVAGDDCNGGAICQWGREVGFVAVHNGSHSGFCEARTNRRSDISRSRALGEGALRAVRKGDEYLGHNETHSTVAPLRQRVI</sequence>
<gene>
    <name evidence="1" type="ORF">UFOPK2992_00733</name>
</gene>
<reference evidence="1" key="1">
    <citation type="submission" date="2020-05" db="EMBL/GenBank/DDBJ databases">
        <authorList>
            <person name="Chiriac C."/>
            <person name="Salcher M."/>
            <person name="Ghai R."/>
            <person name="Kavagutti S V."/>
        </authorList>
    </citation>
    <scope>NUCLEOTIDE SEQUENCE</scope>
</reference>
<evidence type="ECO:0000313" key="1">
    <source>
        <dbReference type="EMBL" id="CAB4795796.1"/>
    </source>
</evidence>
<protein>
    <submittedName>
        <fullName evidence="1">Unannotated protein</fullName>
    </submittedName>
</protein>
<accession>A0A6J6XKR8</accession>
<dbReference type="EMBL" id="CAFAAI010000108">
    <property type="protein sequence ID" value="CAB4795796.1"/>
    <property type="molecule type" value="Genomic_DNA"/>
</dbReference>